<proteinExistence type="predicted"/>
<name>A0ACC0GCH3_9ERIC</name>
<keyword evidence="2" id="KW-1185">Reference proteome</keyword>
<comment type="caution">
    <text evidence="1">The sequence shown here is derived from an EMBL/GenBank/DDBJ whole genome shotgun (WGS) entry which is preliminary data.</text>
</comment>
<organism evidence="1 2">
    <name type="scientific">Camellia lanceoleosa</name>
    <dbReference type="NCBI Taxonomy" id="1840588"/>
    <lineage>
        <taxon>Eukaryota</taxon>
        <taxon>Viridiplantae</taxon>
        <taxon>Streptophyta</taxon>
        <taxon>Embryophyta</taxon>
        <taxon>Tracheophyta</taxon>
        <taxon>Spermatophyta</taxon>
        <taxon>Magnoliopsida</taxon>
        <taxon>eudicotyledons</taxon>
        <taxon>Gunneridae</taxon>
        <taxon>Pentapetalae</taxon>
        <taxon>asterids</taxon>
        <taxon>Ericales</taxon>
        <taxon>Theaceae</taxon>
        <taxon>Camellia</taxon>
    </lineage>
</organism>
<dbReference type="EMBL" id="CM045767">
    <property type="protein sequence ID" value="KAI7998107.1"/>
    <property type="molecule type" value="Genomic_DNA"/>
</dbReference>
<protein>
    <submittedName>
        <fullName evidence="1">Uncharacterized protein</fullName>
    </submittedName>
</protein>
<reference evidence="1 2" key="1">
    <citation type="journal article" date="2022" name="Plant J.">
        <title>Chromosome-level genome of Camellia lanceoleosa provides a valuable resource for understanding genome evolution and self-incompatibility.</title>
        <authorList>
            <person name="Gong W."/>
            <person name="Xiao S."/>
            <person name="Wang L."/>
            <person name="Liao Z."/>
            <person name="Chang Y."/>
            <person name="Mo W."/>
            <person name="Hu G."/>
            <person name="Li W."/>
            <person name="Zhao G."/>
            <person name="Zhu H."/>
            <person name="Hu X."/>
            <person name="Ji K."/>
            <person name="Xiang X."/>
            <person name="Song Q."/>
            <person name="Yuan D."/>
            <person name="Jin S."/>
            <person name="Zhang L."/>
        </authorList>
    </citation>
    <scope>NUCLEOTIDE SEQUENCE [LARGE SCALE GENOMIC DNA]</scope>
    <source>
        <strain evidence="1">SQ_2022a</strain>
    </source>
</reference>
<evidence type="ECO:0000313" key="1">
    <source>
        <dbReference type="EMBL" id="KAI7998107.1"/>
    </source>
</evidence>
<gene>
    <name evidence="1" type="ORF">LOK49_LG10G00527</name>
</gene>
<accession>A0ACC0GCH3</accession>
<evidence type="ECO:0000313" key="2">
    <source>
        <dbReference type="Proteomes" id="UP001060215"/>
    </source>
</evidence>
<dbReference type="Proteomes" id="UP001060215">
    <property type="component" value="Chromosome 10"/>
</dbReference>
<sequence length="270" mass="29655">MASQLLSAMKSTGLWVVSYFTNNPSNRKEAHSGSKVDVEAPASSSSSSTPSHPISSPSRQPNIQSESQTQTHLSNPIAKAFRELEMGKSFLTFILPTTTMILALHGKDSSPRVLHSMLCLLCASLVALLYGISLRDLFPGIANASEQLGIAFEKPNPPRARTERRLRSATTAHSLQEEGDDGALTTPIPTPTPTPRSLNLQSSIDDRRGEQSTRNQQTNQAALPPPPFSIGFFTGKFVFCFDYSNIHSQFRWWFGQMLSTCDQLQEKDDA</sequence>